<feature type="region of interest" description="Disordered" evidence="6">
    <location>
        <begin position="72"/>
        <end position="159"/>
    </location>
</feature>
<organism evidence="10">
    <name type="scientific">Taenia asiatica</name>
    <name type="common">Asian tapeworm</name>
    <dbReference type="NCBI Taxonomy" id="60517"/>
    <lineage>
        <taxon>Eukaryota</taxon>
        <taxon>Metazoa</taxon>
        <taxon>Spiralia</taxon>
        <taxon>Lophotrochozoa</taxon>
        <taxon>Platyhelminthes</taxon>
        <taxon>Cestoda</taxon>
        <taxon>Eucestoda</taxon>
        <taxon>Cyclophyllidea</taxon>
        <taxon>Taeniidae</taxon>
        <taxon>Taenia</taxon>
    </lineage>
</organism>
<evidence type="ECO:0000313" key="8">
    <source>
        <dbReference type="EMBL" id="VDK37468.1"/>
    </source>
</evidence>
<dbReference type="PANTHER" id="PTHR43385">
    <property type="entry name" value="RIBOFLAVIN TRANSPORTER RIBJ"/>
    <property type="match status" value="1"/>
</dbReference>
<feature type="transmembrane region" description="Helical" evidence="7">
    <location>
        <begin position="286"/>
        <end position="310"/>
    </location>
</feature>
<reference evidence="8 9" key="2">
    <citation type="submission" date="2018-11" db="EMBL/GenBank/DDBJ databases">
        <authorList>
            <consortium name="Pathogen Informatics"/>
        </authorList>
    </citation>
    <scope>NUCLEOTIDE SEQUENCE [LARGE SCALE GENOMIC DNA]</scope>
</reference>
<evidence type="ECO:0000256" key="2">
    <source>
        <dbReference type="ARBA" id="ARBA00022448"/>
    </source>
</evidence>
<keyword evidence="2" id="KW-0813">Transport</keyword>
<dbReference type="AlphaFoldDB" id="A0A158R995"/>
<evidence type="ECO:0000256" key="5">
    <source>
        <dbReference type="ARBA" id="ARBA00023136"/>
    </source>
</evidence>
<feature type="transmembrane region" description="Helical" evidence="7">
    <location>
        <begin position="485"/>
        <end position="507"/>
    </location>
</feature>
<evidence type="ECO:0000313" key="9">
    <source>
        <dbReference type="Proteomes" id="UP000282613"/>
    </source>
</evidence>
<evidence type="ECO:0000256" key="1">
    <source>
        <dbReference type="ARBA" id="ARBA00004141"/>
    </source>
</evidence>
<feature type="transmembrane region" description="Helical" evidence="7">
    <location>
        <begin position="425"/>
        <end position="446"/>
    </location>
</feature>
<feature type="compositionally biased region" description="Low complexity" evidence="6">
    <location>
        <begin position="124"/>
        <end position="138"/>
    </location>
</feature>
<evidence type="ECO:0000256" key="6">
    <source>
        <dbReference type="SAM" id="MobiDB-lite"/>
    </source>
</evidence>
<dbReference type="GO" id="GO:0016020">
    <property type="term" value="C:membrane"/>
    <property type="evidence" value="ECO:0007669"/>
    <property type="project" value="UniProtKB-SubCell"/>
</dbReference>
<reference evidence="10" key="1">
    <citation type="submission" date="2016-04" db="UniProtKB">
        <authorList>
            <consortium name="WormBaseParasite"/>
        </authorList>
    </citation>
    <scope>IDENTIFICATION</scope>
</reference>
<feature type="transmembrane region" description="Helical" evidence="7">
    <location>
        <begin position="458"/>
        <end position="479"/>
    </location>
</feature>
<dbReference type="OrthoDB" id="410267at2759"/>
<dbReference type="Gene3D" id="1.20.1250.20">
    <property type="entry name" value="MFS general substrate transporter like domains"/>
    <property type="match status" value="1"/>
</dbReference>
<feature type="compositionally biased region" description="Basic residues" evidence="6">
    <location>
        <begin position="148"/>
        <end position="158"/>
    </location>
</feature>
<feature type="transmembrane region" description="Helical" evidence="7">
    <location>
        <begin position="322"/>
        <end position="342"/>
    </location>
</feature>
<evidence type="ECO:0000256" key="7">
    <source>
        <dbReference type="SAM" id="Phobius"/>
    </source>
</evidence>
<comment type="subcellular location">
    <subcellularLocation>
        <location evidence="1">Membrane</location>
        <topology evidence="1">Multi-pass membrane protein</topology>
    </subcellularLocation>
</comment>
<keyword evidence="3 7" id="KW-0812">Transmembrane</keyword>
<keyword evidence="5 7" id="KW-0472">Membrane</keyword>
<accession>A0A158R995</accession>
<sequence>MSRWSCDSTQGDEEWDILSVSSIDDLLNKSLDDPESTAHSFVLLSTPLWAPRRCVSVPSNLNYVYTSVSDSNGVSPSIPVDYPIPSESKHDCDSGRTTPGDLSDNTTLSSSSHHDCQEGSGYTSPDELSEISSTSSSECDPYEESVKRRSSMHGKASTKKTLPLPEIIGAAVKTTTPVSVRDVIRTLTDPTIIMRVNPQERVSYIHCCQALAHSPYALGLPIYLCGKDICCGTLSTDYLIPRFDTIQGTHLETSSHENVRNDQQVQTLFSSQQNTFAADMRHGYCALLGGFLIMLALGQMYTLANTALYIVSFLHEYVEGNISTGFAVWLSAGAVVAFGISLPLSGIFWRKVGLMRFVFVACLLNSMFEDVKVLDRIPLCLQITGALLTGLQVVGCCFFRQRPSSDLEIDEGETVAQTPIPDDQFLMVVCITGAIFNVLGRFFWGYVGDKLSFKIPMVLVNAVYAAALVSLSRILWLPGAGRVCYAIWVPLLFLCLAGNSVMLTFGIARSMGSKHVASIYGTVFLASVPASLIGAGIFSQIDVEKHFNELFLANGIIALCVSIIAVFLQDDRIPRWPKWLPCNLNRAKSPLFSDTTVPAEIQM</sequence>
<dbReference type="WBParaSite" id="TASK_0000687201-mRNA-1">
    <property type="protein sequence ID" value="TASK_0000687201-mRNA-1"/>
    <property type="gene ID" value="TASK_0000687201"/>
</dbReference>
<evidence type="ECO:0000256" key="3">
    <source>
        <dbReference type="ARBA" id="ARBA00022692"/>
    </source>
</evidence>
<keyword evidence="4 7" id="KW-1133">Transmembrane helix</keyword>
<dbReference type="EMBL" id="UYRS01018546">
    <property type="protein sequence ID" value="VDK37468.1"/>
    <property type="molecule type" value="Genomic_DNA"/>
</dbReference>
<dbReference type="Proteomes" id="UP000282613">
    <property type="component" value="Unassembled WGS sequence"/>
</dbReference>
<proteinExistence type="predicted"/>
<evidence type="ECO:0000256" key="4">
    <source>
        <dbReference type="ARBA" id="ARBA00022989"/>
    </source>
</evidence>
<name>A0A158R995_TAEAS</name>
<evidence type="ECO:0000313" key="10">
    <source>
        <dbReference type="WBParaSite" id="TASK_0000687201-mRNA-1"/>
    </source>
</evidence>
<dbReference type="SUPFAM" id="SSF103473">
    <property type="entry name" value="MFS general substrate transporter"/>
    <property type="match status" value="1"/>
</dbReference>
<feature type="transmembrane region" description="Helical" evidence="7">
    <location>
        <begin position="550"/>
        <end position="568"/>
    </location>
</feature>
<feature type="transmembrane region" description="Helical" evidence="7">
    <location>
        <begin position="519"/>
        <end position="538"/>
    </location>
</feature>
<gene>
    <name evidence="8" type="ORF">TASK_LOCUS6873</name>
</gene>
<dbReference type="PANTHER" id="PTHR43385:SF1">
    <property type="entry name" value="RIBOFLAVIN TRANSPORTER RIBJ"/>
    <property type="match status" value="1"/>
</dbReference>
<keyword evidence="9" id="KW-1185">Reference proteome</keyword>
<dbReference type="InterPro" id="IPR052983">
    <property type="entry name" value="MFS_Riboflavin_Transporter"/>
</dbReference>
<feature type="compositionally biased region" description="Low complexity" evidence="6">
    <location>
        <begin position="101"/>
        <end position="111"/>
    </location>
</feature>
<dbReference type="InterPro" id="IPR036259">
    <property type="entry name" value="MFS_trans_sf"/>
</dbReference>
<protein>
    <submittedName>
        <fullName evidence="10">MFS_1_like domain-containing protein</fullName>
    </submittedName>
</protein>